<proteinExistence type="predicted"/>
<name>A0A381E3H5_9GAMM</name>
<dbReference type="InterPro" id="IPR009752">
    <property type="entry name" value="Phage_Mu_GpJ"/>
</dbReference>
<reference evidence="1 2" key="1">
    <citation type="submission" date="2018-06" db="EMBL/GenBank/DDBJ databases">
        <authorList>
            <consortium name="Pathogen Informatics"/>
            <person name="Doyle S."/>
        </authorList>
    </citation>
    <scope>NUCLEOTIDE SEQUENCE [LARGE SCALE GENOMIC DNA]</scope>
    <source>
        <strain evidence="1 2">NCTC13294</strain>
    </source>
</reference>
<evidence type="ECO:0000313" key="1">
    <source>
        <dbReference type="EMBL" id="SUX20786.1"/>
    </source>
</evidence>
<sequence>MTYCTPQELIAHANRARLIGQLAGSDYAPLPAADDVQQYFTQGIVAPGYEQALSDLKARVEQAISLAAGDIDGYLTLLPDMRFPVETLKTACMDMALYRLFDVLDDKSVVKQLNDARHAFFNRLITGAAAKRQEAAYGSAQTDGPAAYWTDDRLQGY</sequence>
<accession>A0A381E3H5</accession>
<dbReference type="OrthoDB" id="7068301at2"/>
<organism evidence="1 2">
    <name type="scientific">Cardiobacterium valvarum</name>
    <dbReference type="NCBI Taxonomy" id="194702"/>
    <lineage>
        <taxon>Bacteria</taxon>
        <taxon>Pseudomonadati</taxon>
        <taxon>Pseudomonadota</taxon>
        <taxon>Gammaproteobacteria</taxon>
        <taxon>Cardiobacteriales</taxon>
        <taxon>Cardiobacteriaceae</taxon>
        <taxon>Cardiobacterium</taxon>
    </lineage>
</organism>
<dbReference type="EMBL" id="UFUW01000001">
    <property type="protein sequence ID" value="SUX20786.1"/>
    <property type="molecule type" value="Genomic_DNA"/>
</dbReference>
<dbReference type="RefSeq" id="WP_115611095.1">
    <property type="nucleotide sequence ID" value="NZ_JBHLZC010000001.1"/>
</dbReference>
<evidence type="ECO:0000313" key="2">
    <source>
        <dbReference type="Proteomes" id="UP000254572"/>
    </source>
</evidence>
<dbReference type="Pfam" id="PF07030">
    <property type="entry name" value="Phage_Mu_Gp36"/>
    <property type="match status" value="1"/>
</dbReference>
<dbReference type="Proteomes" id="UP000254572">
    <property type="component" value="Unassembled WGS sequence"/>
</dbReference>
<dbReference type="AlphaFoldDB" id="A0A381E3H5"/>
<keyword evidence="2" id="KW-1185">Reference proteome</keyword>
<gene>
    <name evidence="1" type="ORF">NCTC13294_00833</name>
</gene>
<protein>
    <submittedName>
        <fullName evidence="1">Mu-like prophage protein gp36</fullName>
    </submittedName>
</protein>